<sequence length="404" mass="46241">IFVKGKILWGYVDGNTLAPNRDQDNVAHAKWEVKDAQVMTWILGSVDPTTVLNLRSYQIDSLSISDLYPRFMNLWIEYTDIIYASLTSEGLSLVQITHETTKRDQFLMKLRSDFEGIWSNLMHRDPVPSLNACLNDLFREEQCLFIQSLIEEHKSSTVPMTYVTQGKSIRHDLNDEYIIKKCPTRPLRQTATTFTTSIDSSIPSHFPNLAPIQQISLTNVPTLTLEMVQQMIILAFFALGFLGKPSLPWYFDSWASNHMTSNAPFLTNIKKYFGNLKIHILMRINYVSLQLSDCLVQVQHLGKITTKGPKVGHLFPIHFLLSPISCNFVIVDYQVCHKRLGHPNSNVLHDMLKYDFLGNKHNQSLNLGKNKILPFPTHHLNVTQPFDIVHSDVWEVEPIVSHAN</sequence>
<feature type="non-terminal residue" evidence="1">
    <location>
        <position position="1"/>
    </location>
</feature>
<gene>
    <name evidence="1" type="ORF">CR513_57588</name>
</gene>
<evidence type="ECO:0008006" key="3">
    <source>
        <dbReference type="Google" id="ProtNLM"/>
    </source>
</evidence>
<dbReference type="EMBL" id="QJKJ01014646">
    <property type="protein sequence ID" value="RDX63919.1"/>
    <property type="molecule type" value="Genomic_DNA"/>
</dbReference>
<dbReference type="Proteomes" id="UP000257109">
    <property type="component" value="Unassembled WGS sequence"/>
</dbReference>
<evidence type="ECO:0000313" key="1">
    <source>
        <dbReference type="EMBL" id="RDX63919.1"/>
    </source>
</evidence>
<reference evidence="1" key="1">
    <citation type="submission" date="2018-05" db="EMBL/GenBank/DDBJ databases">
        <title>Draft genome of Mucuna pruriens seed.</title>
        <authorList>
            <person name="Nnadi N.E."/>
            <person name="Vos R."/>
            <person name="Hasami M.H."/>
            <person name="Devisetty U.K."/>
            <person name="Aguiy J.C."/>
        </authorList>
    </citation>
    <scope>NUCLEOTIDE SEQUENCE [LARGE SCALE GENOMIC DNA]</scope>
    <source>
        <strain evidence="1">JCA_2017</strain>
    </source>
</reference>
<keyword evidence="2" id="KW-1185">Reference proteome</keyword>
<evidence type="ECO:0000313" key="2">
    <source>
        <dbReference type="Proteomes" id="UP000257109"/>
    </source>
</evidence>
<dbReference type="AlphaFoldDB" id="A0A371ED29"/>
<name>A0A371ED29_MUCPR</name>
<comment type="caution">
    <text evidence="1">The sequence shown here is derived from an EMBL/GenBank/DDBJ whole genome shotgun (WGS) entry which is preliminary data.</text>
</comment>
<protein>
    <recommendedName>
        <fullName evidence="3">GAG-pre-integrase domain-containing protein</fullName>
    </recommendedName>
</protein>
<dbReference type="OrthoDB" id="1706811at2759"/>
<proteinExistence type="predicted"/>
<accession>A0A371ED29</accession>
<organism evidence="1 2">
    <name type="scientific">Mucuna pruriens</name>
    <name type="common">Velvet bean</name>
    <name type="synonym">Dolichos pruriens</name>
    <dbReference type="NCBI Taxonomy" id="157652"/>
    <lineage>
        <taxon>Eukaryota</taxon>
        <taxon>Viridiplantae</taxon>
        <taxon>Streptophyta</taxon>
        <taxon>Embryophyta</taxon>
        <taxon>Tracheophyta</taxon>
        <taxon>Spermatophyta</taxon>
        <taxon>Magnoliopsida</taxon>
        <taxon>eudicotyledons</taxon>
        <taxon>Gunneridae</taxon>
        <taxon>Pentapetalae</taxon>
        <taxon>rosids</taxon>
        <taxon>fabids</taxon>
        <taxon>Fabales</taxon>
        <taxon>Fabaceae</taxon>
        <taxon>Papilionoideae</taxon>
        <taxon>50 kb inversion clade</taxon>
        <taxon>NPAAA clade</taxon>
        <taxon>indigoferoid/millettioid clade</taxon>
        <taxon>Phaseoleae</taxon>
        <taxon>Mucuna</taxon>
    </lineage>
</organism>